<name>A0ACC2ARN3_DIPCM</name>
<protein>
    <submittedName>
        <fullName evidence="1">Uncharacterized protein</fullName>
    </submittedName>
</protein>
<gene>
    <name evidence="1" type="ORF">O6H91_20G074100</name>
</gene>
<evidence type="ECO:0000313" key="2">
    <source>
        <dbReference type="Proteomes" id="UP001162992"/>
    </source>
</evidence>
<sequence>MPKLGWRWLLGFSSLPLIILLAFYPLVPESPWYFTAKGETSKALEILQKMAMVNKKELPAGRLISQTSVLKKDKVVEAAGVEMVQLLPLGPPIVTADVESRFSIVEQITSSLLVLVSPPLVSSTLLLWFVFFTNAFTYYGLVLLTSQLSSGYTDCAAEIGPKSLLRKDYNNLYRDVFITSLAELPGLATAAAIVDRYGRKYSMAGLLGLCSVFLLPLVQHQTENVTTFLLFGARACIMGSFTILYIYTPELYPTRARSTGLGVANSFSRIGGLLCPLIAVGLVESCQQALAVLLFTVVPALACFAVLCFPLETKGRALSDSIDK</sequence>
<keyword evidence="2" id="KW-1185">Reference proteome</keyword>
<comment type="caution">
    <text evidence="1">The sequence shown here is derived from an EMBL/GenBank/DDBJ whole genome shotgun (WGS) entry which is preliminary data.</text>
</comment>
<accession>A0ACC2ARN3</accession>
<proteinExistence type="predicted"/>
<reference evidence="2" key="1">
    <citation type="journal article" date="2024" name="Proc. Natl. Acad. Sci. U.S.A.">
        <title>Extraordinary preservation of gene collinearity over three hundred million years revealed in homosporous lycophytes.</title>
        <authorList>
            <person name="Li C."/>
            <person name="Wickell D."/>
            <person name="Kuo L.Y."/>
            <person name="Chen X."/>
            <person name="Nie B."/>
            <person name="Liao X."/>
            <person name="Peng D."/>
            <person name="Ji J."/>
            <person name="Jenkins J."/>
            <person name="Williams M."/>
            <person name="Shu S."/>
            <person name="Plott C."/>
            <person name="Barry K."/>
            <person name="Rajasekar S."/>
            <person name="Grimwood J."/>
            <person name="Han X."/>
            <person name="Sun S."/>
            <person name="Hou Z."/>
            <person name="He W."/>
            <person name="Dai G."/>
            <person name="Sun C."/>
            <person name="Schmutz J."/>
            <person name="Leebens-Mack J.H."/>
            <person name="Li F.W."/>
            <person name="Wang L."/>
        </authorList>
    </citation>
    <scope>NUCLEOTIDE SEQUENCE [LARGE SCALE GENOMIC DNA]</scope>
    <source>
        <strain evidence="2">cv. PW_Plant_1</strain>
    </source>
</reference>
<dbReference type="EMBL" id="CM055111">
    <property type="protein sequence ID" value="KAJ7520243.1"/>
    <property type="molecule type" value="Genomic_DNA"/>
</dbReference>
<evidence type="ECO:0000313" key="1">
    <source>
        <dbReference type="EMBL" id="KAJ7520243.1"/>
    </source>
</evidence>
<dbReference type="Proteomes" id="UP001162992">
    <property type="component" value="Chromosome 20"/>
</dbReference>
<organism evidence="1 2">
    <name type="scientific">Diphasiastrum complanatum</name>
    <name type="common">Issler's clubmoss</name>
    <name type="synonym">Lycopodium complanatum</name>
    <dbReference type="NCBI Taxonomy" id="34168"/>
    <lineage>
        <taxon>Eukaryota</taxon>
        <taxon>Viridiplantae</taxon>
        <taxon>Streptophyta</taxon>
        <taxon>Embryophyta</taxon>
        <taxon>Tracheophyta</taxon>
        <taxon>Lycopodiopsida</taxon>
        <taxon>Lycopodiales</taxon>
        <taxon>Lycopodiaceae</taxon>
        <taxon>Lycopodioideae</taxon>
        <taxon>Diphasiastrum</taxon>
    </lineage>
</organism>